<dbReference type="GeneID" id="36582321"/>
<dbReference type="SUPFAM" id="SSF51735">
    <property type="entry name" value="NAD(P)-binding Rossmann-fold domains"/>
    <property type="match status" value="1"/>
</dbReference>
<comment type="similarity">
    <text evidence="1">Belongs to the zinc-containing alcohol dehydrogenase family.</text>
</comment>
<dbReference type="InterPro" id="IPR047122">
    <property type="entry name" value="Trans-enoyl_RdTase-like"/>
</dbReference>
<dbReference type="SMART" id="SM00829">
    <property type="entry name" value="PKS_ER"/>
    <property type="match status" value="1"/>
</dbReference>
<dbReference type="CDD" id="cd08249">
    <property type="entry name" value="enoyl_reductase_like"/>
    <property type="match status" value="1"/>
</dbReference>
<dbReference type="Pfam" id="PF00107">
    <property type="entry name" value="ADH_zinc_N"/>
    <property type="match status" value="1"/>
</dbReference>
<dbReference type="InterPro" id="IPR011032">
    <property type="entry name" value="GroES-like_sf"/>
</dbReference>
<dbReference type="Pfam" id="PF08240">
    <property type="entry name" value="ADH_N"/>
    <property type="match status" value="1"/>
</dbReference>
<gene>
    <name evidence="4" type="ORF">K444DRAFT_522924</name>
</gene>
<protein>
    <submittedName>
        <fullName evidence="4">GroES-like protein</fullName>
    </submittedName>
</protein>
<keyword evidence="2" id="KW-0560">Oxidoreductase</keyword>
<dbReference type="InterPro" id="IPR036291">
    <property type="entry name" value="NAD(P)-bd_dom_sf"/>
</dbReference>
<dbReference type="InterPro" id="IPR020843">
    <property type="entry name" value="ER"/>
</dbReference>
<dbReference type="AlphaFoldDB" id="A0A2J6TK97"/>
<evidence type="ECO:0000256" key="1">
    <source>
        <dbReference type="ARBA" id="ARBA00008072"/>
    </source>
</evidence>
<dbReference type="InParanoid" id="A0A2J6TK97"/>
<dbReference type="SUPFAM" id="SSF50129">
    <property type="entry name" value="GroES-like"/>
    <property type="match status" value="1"/>
</dbReference>
<dbReference type="STRING" id="1095630.A0A2J6TK97"/>
<dbReference type="InterPro" id="IPR013149">
    <property type="entry name" value="ADH-like_C"/>
</dbReference>
<evidence type="ECO:0000313" key="5">
    <source>
        <dbReference type="Proteomes" id="UP000235371"/>
    </source>
</evidence>
<dbReference type="Gene3D" id="3.40.50.720">
    <property type="entry name" value="NAD(P)-binding Rossmann-like Domain"/>
    <property type="match status" value="1"/>
</dbReference>
<evidence type="ECO:0000259" key="3">
    <source>
        <dbReference type="SMART" id="SM00829"/>
    </source>
</evidence>
<sequence>MSNQAAWIKSEKTKLEVGSAPETKAGIGEVVIKNAFVAINPVDWKIQDYSPPFQKYPDILGRDIAGEIVEVGPDVTRLHVGQRVIAHALGRLTGNPAHGGFQLYTIAKEITVAPIPDPMPYEQAVVLPLAISTAAAGLYQKGFLALPYPTINPKSSGKTILIWGGSSSVGSTATQLAVGSGLEVISTASKKNLDYVKGLGAKHVFDHASATVVEDILAGLKGTDFVGAYDAISSPETLKASGEIVHQLGGGTIATVLSTPAGGLPSNVTAVGVLAVSIASEQPDVGDAVWRKYVPEALKNGELLPKPEPLVIKGGLHHIQEGLDTLRTGVSAAKVVVEL</sequence>
<keyword evidence="5" id="KW-1185">Reference proteome</keyword>
<accession>A0A2J6TK97</accession>
<dbReference type="PANTHER" id="PTHR45348">
    <property type="entry name" value="HYPOTHETICAL OXIDOREDUCTASE (EUROFUNG)"/>
    <property type="match status" value="1"/>
</dbReference>
<evidence type="ECO:0000313" key="4">
    <source>
        <dbReference type="EMBL" id="PMD63430.1"/>
    </source>
</evidence>
<feature type="domain" description="Enoyl reductase (ER)" evidence="3">
    <location>
        <begin position="12"/>
        <end position="337"/>
    </location>
</feature>
<dbReference type="Proteomes" id="UP000235371">
    <property type="component" value="Unassembled WGS sequence"/>
</dbReference>
<reference evidence="4 5" key="1">
    <citation type="submission" date="2016-04" db="EMBL/GenBank/DDBJ databases">
        <title>A degradative enzymes factory behind the ericoid mycorrhizal symbiosis.</title>
        <authorList>
            <consortium name="DOE Joint Genome Institute"/>
            <person name="Martino E."/>
            <person name="Morin E."/>
            <person name="Grelet G."/>
            <person name="Kuo A."/>
            <person name="Kohler A."/>
            <person name="Daghino S."/>
            <person name="Barry K."/>
            <person name="Choi C."/>
            <person name="Cichocki N."/>
            <person name="Clum A."/>
            <person name="Copeland A."/>
            <person name="Hainaut M."/>
            <person name="Haridas S."/>
            <person name="Labutti K."/>
            <person name="Lindquist E."/>
            <person name="Lipzen A."/>
            <person name="Khouja H.-R."/>
            <person name="Murat C."/>
            <person name="Ohm R."/>
            <person name="Olson A."/>
            <person name="Spatafora J."/>
            <person name="Veneault-Fourrey C."/>
            <person name="Henrissat B."/>
            <person name="Grigoriev I."/>
            <person name="Martin F."/>
            <person name="Perotto S."/>
        </authorList>
    </citation>
    <scope>NUCLEOTIDE SEQUENCE [LARGE SCALE GENOMIC DNA]</scope>
    <source>
        <strain evidence="4 5">E</strain>
    </source>
</reference>
<name>A0A2J6TK97_9HELO</name>
<dbReference type="EMBL" id="KZ613781">
    <property type="protein sequence ID" value="PMD63430.1"/>
    <property type="molecule type" value="Genomic_DNA"/>
</dbReference>
<dbReference type="InterPro" id="IPR013154">
    <property type="entry name" value="ADH-like_N"/>
</dbReference>
<evidence type="ECO:0000256" key="2">
    <source>
        <dbReference type="ARBA" id="ARBA00023002"/>
    </source>
</evidence>
<organism evidence="4 5">
    <name type="scientific">Hyaloscypha bicolor E</name>
    <dbReference type="NCBI Taxonomy" id="1095630"/>
    <lineage>
        <taxon>Eukaryota</taxon>
        <taxon>Fungi</taxon>
        <taxon>Dikarya</taxon>
        <taxon>Ascomycota</taxon>
        <taxon>Pezizomycotina</taxon>
        <taxon>Leotiomycetes</taxon>
        <taxon>Helotiales</taxon>
        <taxon>Hyaloscyphaceae</taxon>
        <taxon>Hyaloscypha</taxon>
        <taxon>Hyaloscypha bicolor</taxon>
    </lineage>
</organism>
<dbReference type="OrthoDB" id="48317at2759"/>
<dbReference type="RefSeq" id="XP_024740334.1">
    <property type="nucleotide sequence ID" value="XM_024874241.1"/>
</dbReference>
<proteinExistence type="inferred from homology"/>
<dbReference type="PANTHER" id="PTHR45348:SF2">
    <property type="entry name" value="ZINC-TYPE ALCOHOL DEHYDROGENASE-LIKE PROTEIN C2E1P3.01"/>
    <property type="match status" value="1"/>
</dbReference>
<dbReference type="Gene3D" id="3.90.180.10">
    <property type="entry name" value="Medium-chain alcohol dehydrogenases, catalytic domain"/>
    <property type="match status" value="1"/>
</dbReference>
<dbReference type="GO" id="GO:0016651">
    <property type="term" value="F:oxidoreductase activity, acting on NAD(P)H"/>
    <property type="evidence" value="ECO:0007669"/>
    <property type="project" value="InterPro"/>
</dbReference>